<evidence type="ECO:0000313" key="1">
    <source>
        <dbReference type="EMBL" id="MBF4437961.1"/>
    </source>
</evidence>
<organism evidence="1 2">
    <name type="scientific">Vibrio anguillarum</name>
    <name type="common">Listonella anguillarum</name>
    <dbReference type="NCBI Taxonomy" id="55601"/>
    <lineage>
        <taxon>Bacteria</taxon>
        <taxon>Pseudomonadati</taxon>
        <taxon>Pseudomonadota</taxon>
        <taxon>Gammaproteobacteria</taxon>
        <taxon>Vibrionales</taxon>
        <taxon>Vibrionaceae</taxon>
        <taxon>Vibrio</taxon>
    </lineage>
</organism>
<gene>
    <name evidence="1" type="ORF">ERJ77_26465</name>
</gene>
<name>A0AAW4BLL2_VIBAN</name>
<accession>A0AAW4BLL2</accession>
<dbReference type="EMBL" id="SCLC01001522">
    <property type="protein sequence ID" value="MBF4437961.1"/>
    <property type="molecule type" value="Genomic_DNA"/>
</dbReference>
<reference evidence="1" key="1">
    <citation type="journal article" date="2021" name="PeerJ">
        <title>Analysis of 44 Vibrio anguillarum genomes reveals high genetic diversity.</title>
        <authorList>
            <person name="Hansen M.J."/>
            <person name="Dalsgaard I."/>
        </authorList>
    </citation>
    <scope>NUCLEOTIDE SEQUENCE</scope>
    <source>
        <strain evidence="1">850617-1/1</strain>
    </source>
</reference>
<proteinExistence type="predicted"/>
<comment type="caution">
    <text evidence="1">The sequence shown here is derived from an EMBL/GenBank/DDBJ whole genome shotgun (WGS) entry which is preliminary data.</text>
</comment>
<dbReference type="Proteomes" id="UP000786185">
    <property type="component" value="Unassembled WGS sequence"/>
</dbReference>
<dbReference type="AlphaFoldDB" id="A0AAW4BLL2"/>
<protein>
    <submittedName>
        <fullName evidence="1">Uncharacterized protein</fullName>
    </submittedName>
</protein>
<evidence type="ECO:0000313" key="2">
    <source>
        <dbReference type="Proteomes" id="UP000786185"/>
    </source>
</evidence>
<sequence length="100" mass="11470">MAELDSALSNTRLFDICETLLIAHFLSNTSMVGNKRFLCLCAKAYAQSVLTPMNNEERAQIPFKDLDQQQRQVALLRARARDEELLLQVINNARLEIEIY</sequence>